<dbReference type="AlphaFoldDB" id="A0A561EJB5"/>
<evidence type="ECO:0000313" key="2">
    <source>
        <dbReference type="EMBL" id="TWE15704.1"/>
    </source>
</evidence>
<dbReference type="GO" id="GO:0004534">
    <property type="term" value="F:5'-3' RNA exonuclease activity"/>
    <property type="evidence" value="ECO:0007669"/>
    <property type="project" value="TreeGrafter"/>
</dbReference>
<dbReference type="RefSeq" id="WP_145787370.1">
    <property type="nucleotide sequence ID" value="NZ_BAAABR010000004.1"/>
</dbReference>
<dbReference type="InterPro" id="IPR006311">
    <property type="entry name" value="TAT_signal"/>
</dbReference>
<comment type="caution">
    <text evidence="2">The sequence shown here is derived from an EMBL/GenBank/DDBJ whole genome shotgun (WGS) entry which is preliminary data.</text>
</comment>
<dbReference type="NCBIfam" id="NF038032">
    <property type="entry name" value="CehA_McbA_metalo"/>
    <property type="match status" value="1"/>
</dbReference>
<accession>A0A561EJB5</accession>
<name>A0A561EJB5_9ACTN</name>
<dbReference type="InterPro" id="IPR016195">
    <property type="entry name" value="Pol/histidinol_Pase-like"/>
</dbReference>
<proteinExistence type="predicted"/>
<dbReference type="PANTHER" id="PTHR42924">
    <property type="entry name" value="EXONUCLEASE"/>
    <property type="match status" value="1"/>
</dbReference>
<dbReference type="CDD" id="cd07432">
    <property type="entry name" value="PHP_HisPPase"/>
    <property type="match status" value="1"/>
</dbReference>
<dbReference type="Gene3D" id="3.20.20.140">
    <property type="entry name" value="Metal-dependent hydrolases"/>
    <property type="match status" value="1"/>
</dbReference>
<dbReference type="PANTHER" id="PTHR42924:SF3">
    <property type="entry name" value="POLYMERASE_HISTIDINOL PHOSPHATASE N-TERMINAL DOMAIN-CONTAINING PROTEIN"/>
    <property type="match status" value="1"/>
</dbReference>
<dbReference type="EMBL" id="VIVR01000001">
    <property type="protein sequence ID" value="TWE15704.1"/>
    <property type="molecule type" value="Genomic_DNA"/>
</dbReference>
<dbReference type="OrthoDB" id="9804333at2"/>
<feature type="domain" description="Polymerase/histidinol phosphatase N-terminal" evidence="1">
    <location>
        <begin position="196"/>
        <end position="260"/>
    </location>
</feature>
<keyword evidence="3" id="KW-1185">Reference proteome</keyword>
<reference evidence="2 3" key="1">
    <citation type="submission" date="2019-06" db="EMBL/GenBank/DDBJ databases">
        <title>Sequencing the genomes of 1000 actinobacteria strains.</title>
        <authorList>
            <person name="Klenk H.-P."/>
        </authorList>
    </citation>
    <scope>NUCLEOTIDE SEQUENCE [LARGE SCALE GENOMIC DNA]</scope>
    <source>
        <strain evidence="2 3">DSM 41649</strain>
    </source>
</reference>
<dbReference type="SUPFAM" id="SSF89550">
    <property type="entry name" value="PHP domain-like"/>
    <property type="match status" value="1"/>
</dbReference>
<gene>
    <name evidence="2" type="ORF">FB465_0630</name>
</gene>
<dbReference type="Proteomes" id="UP000318416">
    <property type="component" value="Unassembled WGS sequence"/>
</dbReference>
<dbReference type="InterPro" id="IPR003141">
    <property type="entry name" value="Pol/His_phosphatase_N"/>
</dbReference>
<evidence type="ECO:0000259" key="1">
    <source>
        <dbReference type="SMART" id="SM00481"/>
    </source>
</evidence>
<protein>
    <recommendedName>
        <fullName evidence="1">Polymerase/histidinol phosphatase N-terminal domain-containing protein</fullName>
    </recommendedName>
</protein>
<dbReference type="PROSITE" id="PS51318">
    <property type="entry name" value="TAT"/>
    <property type="match status" value="1"/>
</dbReference>
<organism evidence="2 3">
    <name type="scientific">Kitasatospora atroaurantiaca</name>
    <dbReference type="NCBI Taxonomy" id="285545"/>
    <lineage>
        <taxon>Bacteria</taxon>
        <taxon>Bacillati</taxon>
        <taxon>Actinomycetota</taxon>
        <taxon>Actinomycetes</taxon>
        <taxon>Kitasatosporales</taxon>
        <taxon>Streptomycetaceae</taxon>
        <taxon>Kitasatospora</taxon>
    </lineage>
</organism>
<evidence type="ECO:0000313" key="3">
    <source>
        <dbReference type="Proteomes" id="UP000318416"/>
    </source>
</evidence>
<sequence length="521" mass="55692">MCEHGQGESEERNLVDRRSLLRAGVATGAATALTLAAVSPTAAADLDATSVVTGRLQPGAADFVYLPVEVPDGVREIAVSYSYDRPPVPAGTPGNSCDIGIFDQHGIRLGGPGFRGWSGGFRSEFAISRSQATPGYLPGPVRPGTWHVVLGPYQVAPQGLDYRVEVTLRFGEPGPDFVPSYPPERARGRGRAWYRGDCHLHTVYSDGRRLPVEVAAGARTAGLDFIVSTDHNTSASHGVWGPLAGPDLLILPGEEVTTRNGHWLALGLPPGDWIDWRYRSRDDAYPRFSRQVRRGGGLVVPAHPYCPYIGCQWKFGYEDADAVEVWNGPWTYDDESAVDTWDAQLAAAVRHGRRWLPAIGNSDAHSVPQVIGAPHNVVLAEDLTRDGVLDGIRAGRSWIAESSAVQLDLTATGHGRRAGIGERLAVPADAPVDVRLTVAGVPGGTVRLLTDQGQLHQESLPAAGSGTVVWRTTASLATYVRAEVRHPKPDGTPGKGNSMGADLPWGPMAALTNPVFLHATE</sequence>
<dbReference type="InterPro" id="IPR052018">
    <property type="entry name" value="PHP_domain"/>
</dbReference>
<dbReference type="GO" id="GO:0035312">
    <property type="term" value="F:5'-3' DNA exonuclease activity"/>
    <property type="evidence" value="ECO:0007669"/>
    <property type="project" value="TreeGrafter"/>
</dbReference>
<dbReference type="SMART" id="SM00481">
    <property type="entry name" value="POLIIIAc"/>
    <property type="match status" value="1"/>
</dbReference>